<keyword evidence="4" id="KW-1185">Reference proteome</keyword>
<feature type="repeat" description="TPR" evidence="1">
    <location>
        <begin position="406"/>
        <end position="439"/>
    </location>
</feature>
<dbReference type="PANTHER" id="PTHR12558:SF44">
    <property type="entry name" value="TETRATRICOPEPTIDE REPEAT-CONTAINING PROTEIN"/>
    <property type="match status" value="1"/>
</dbReference>
<organism evidence="3 4">
    <name type="scientific">Dawidia cretensis</name>
    <dbReference type="NCBI Taxonomy" id="2782350"/>
    <lineage>
        <taxon>Bacteria</taxon>
        <taxon>Pseudomonadati</taxon>
        <taxon>Bacteroidota</taxon>
        <taxon>Cytophagia</taxon>
        <taxon>Cytophagales</taxon>
        <taxon>Chryseotaleaceae</taxon>
        <taxon>Dawidia</taxon>
    </lineage>
</organism>
<feature type="repeat" description="TPR" evidence="1">
    <location>
        <begin position="64"/>
        <end position="97"/>
    </location>
</feature>
<evidence type="ECO:0000313" key="3">
    <source>
        <dbReference type="EMBL" id="MBT1710256.1"/>
    </source>
</evidence>
<protein>
    <submittedName>
        <fullName evidence="3">Tetratricopeptide repeat protein</fullName>
    </submittedName>
</protein>
<feature type="chain" id="PRO_5042878230" evidence="2">
    <location>
        <begin position="29"/>
        <end position="541"/>
    </location>
</feature>
<keyword evidence="2" id="KW-0732">Signal</keyword>
<dbReference type="SUPFAM" id="SSF48452">
    <property type="entry name" value="TPR-like"/>
    <property type="match status" value="2"/>
</dbReference>
<comment type="caution">
    <text evidence="3">The sequence shown here is derived from an EMBL/GenBank/DDBJ whole genome shotgun (WGS) entry which is preliminary data.</text>
</comment>
<proteinExistence type="predicted"/>
<dbReference type="RefSeq" id="WP_254085832.1">
    <property type="nucleotide sequence ID" value="NZ_JAHESE010000020.1"/>
</dbReference>
<evidence type="ECO:0000313" key="4">
    <source>
        <dbReference type="Proteomes" id="UP001319080"/>
    </source>
</evidence>
<feature type="repeat" description="TPR" evidence="1">
    <location>
        <begin position="488"/>
        <end position="521"/>
    </location>
</feature>
<name>A0AAP2DZI4_9BACT</name>
<feature type="repeat" description="TPR" evidence="1">
    <location>
        <begin position="233"/>
        <end position="266"/>
    </location>
</feature>
<dbReference type="Pfam" id="PF13432">
    <property type="entry name" value="TPR_16"/>
    <property type="match status" value="2"/>
</dbReference>
<dbReference type="Proteomes" id="UP001319080">
    <property type="component" value="Unassembled WGS sequence"/>
</dbReference>
<evidence type="ECO:0000256" key="1">
    <source>
        <dbReference type="PROSITE-ProRule" id="PRU00339"/>
    </source>
</evidence>
<dbReference type="InterPro" id="IPR019734">
    <property type="entry name" value="TPR_rpt"/>
</dbReference>
<feature type="signal peptide" evidence="2">
    <location>
        <begin position="1"/>
        <end position="28"/>
    </location>
</feature>
<dbReference type="PANTHER" id="PTHR12558">
    <property type="entry name" value="CELL DIVISION CYCLE 16,23,27"/>
    <property type="match status" value="1"/>
</dbReference>
<dbReference type="Gene3D" id="1.25.40.10">
    <property type="entry name" value="Tetratricopeptide repeat domain"/>
    <property type="match status" value="3"/>
</dbReference>
<dbReference type="PROSITE" id="PS50293">
    <property type="entry name" value="TPR_REGION"/>
    <property type="match status" value="1"/>
</dbReference>
<dbReference type="GO" id="GO:0051301">
    <property type="term" value="P:cell division"/>
    <property type="evidence" value="ECO:0007669"/>
    <property type="project" value="TreeGrafter"/>
</dbReference>
<dbReference type="InterPro" id="IPR011990">
    <property type="entry name" value="TPR-like_helical_dom_sf"/>
</dbReference>
<accession>A0AAP2DZI4</accession>
<dbReference type="PROSITE" id="PS50005">
    <property type="entry name" value="TPR"/>
    <property type="match status" value="5"/>
</dbReference>
<evidence type="ECO:0000256" key="2">
    <source>
        <dbReference type="SAM" id="SignalP"/>
    </source>
</evidence>
<sequence>MKEVSKGAWNVGKMLMFFLSCAASLAVAQENPAIKQAAYLLETDQPTKAVAALQAAVTASPQDAALLYYLGHAQIKNNEKAKAEINFQKGTELDPKNGLNFAGKGQLRMLDNQAAEAKLAFDEALKVSKSKDDEVLKAVAEGYLLGDKMAKDALALLEKVKGKDVDAAVLKGDAYLKLNDGGKSVSSYENGATYDAKRALPHYKVGLVYLRSKNYDVAEQNFKKALEVDPKYTLAYKELGELYYQSRRAPEAVKAYEAYLGLTEKPESAKLRYAFYLFMAKDYKRANPIFEELSKRPDATATVFKYKAYSLVESGELAASHAAFDAYFAKATKEEIQAGDYEYIAKALQKEGNDSVAVENYQKAFDLEKKEEYASQIADIQFKRKKYAEAAIAYKQLEAIKPKLTSPELYNFGRAYYFTDQFQQADSTFQKLITLQPAMTLGYLWQARSIAAQDPETNGKIQGTAKPYFEKVIEVGLTRADKSKNDLIEAYSYLGYYHFLRNEISTSKGFWEKVLAIDPNDARAKEILKAMNAPAPKPRQG</sequence>
<gene>
    <name evidence="3" type="ORF">KK062_18560</name>
</gene>
<reference evidence="3 4" key="1">
    <citation type="submission" date="2021-05" db="EMBL/GenBank/DDBJ databases">
        <title>A Polyphasic approach of four new species of the genus Ohtaekwangia: Ohtaekwangia histidinii sp. nov., Ohtaekwangia cretensis sp. nov., Ohtaekwangia indiensis sp. nov., Ohtaekwangia reichenbachii sp. nov. from diverse environment.</title>
        <authorList>
            <person name="Octaviana S."/>
        </authorList>
    </citation>
    <scope>NUCLEOTIDE SEQUENCE [LARGE SCALE GENOMIC DNA]</scope>
    <source>
        <strain evidence="3 4">PWU5</strain>
    </source>
</reference>
<keyword evidence="1" id="KW-0802">TPR repeat</keyword>
<dbReference type="Pfam" id="PF13181">
    <property type="entry name" value="TPR_8"/>
    <property type="match status" value="1"/>
</dbReference>
<feature type="repeat" description="TPR" evidence="1">
    <location>
        <begin position="199"/>
        <end position="232"/>
    </location>
</feature>
<dbReference type="EMBL" id="JAHESE010000020">
    <property type="protein sequence ID" value="MBT1710256.1"/>
    <property type="molecule type" value="Genomic_DNA"/>
</dbReference>
<dbReference type="SMART" id="SM00028">
    <property type="entry name" value="TPR"/>
    <property type="match status" value="8"/>
</dbReference>
<dbReference type="AlphaFoldDB" id="A0AAP2DZI4"/>